<name>A0A565CR82_9BRAS</name>
<dbReference type="EMBL" id="CABITT030000008">
    <property type="protein sequence ID" value="VVB16034.1"/>
    <property type="molecule type" value="Genomic_DNA"/>
</dbReference>
<keyword evidence="5" id="KW-1185">Reference proteome</keyword>
<evidence type="ECO:0000256" key="2">
    <source>
        <dbReference type="ARBA" id="ARBA00022840"/>
    </source>
</evidence>
<gene>
    <name evidence="4" type="ORF">ANE_LOCUS26478</name>
</gene>
<protein>
    <submittedName>
        <fullName evidence="4">Uncharacterized protein</fullName>
    </submittedName>
</protein>
<organism evidence="4 5">
    <name type="scientific">Arabis nemorensis</name>
    <dbReference type="NCBI Taxonomy" id="586526"/>
    <lineage>
        <taxon>Eukaryota</taxon>
        <taxon>Viridiplantae</taxon>
        <taxon>Streptophyta</taxon>
        <taxon>Embryophyta</taxon>
        <taxon>Tracheophyta</taxon>
        <taxon>Spermatophyta</taxon>
        <taxon>Magnoliopsida</taxon>
        <taxon>eudicotyledons</taxon>
        <taxon>Gunneridae</taxon>
        <taxon>Pentapetalae</taxon>
        <taxon>rosids</taxon>
        <taxon>malvids</taxon>
        <taxon>Brassicales</taxon>
        <taxon>Brassicaceae</taxon>
        <taxon>Arabideae</taxon>
        <taxon>Arabis</taxon>
    </lineage>
</organism>
<evidence type="ECO:0000313" key="5">
    <source>
        <dbReference type="Proteomes" id="UP000489600"/>
    </source>
</evidence>
<dbReference type="GO" id="GO:0000027">
    <property type="term" value="P:ribosomal large subunit assembly"/>
    <property type="evidence" value="ECO:0007669"/>
    <property type="project" value="TreeGrafter"/>
</dbReference>
<dbReference type="PANTHER" id="PTHR48103:SF2">
    <property type="entry name" value="MIDASIN"/>
    <property type="match status" value="1"/>
</dbReference>
<proteinExistence type="predicted"/>
<dbReference type="PANTHER" id="PTHR48103">
    <property type="entry name" value="MIDASIN-RELATED"/>
    <property type="match status" value="1"/>
</dbReference>
<keyword evidence="2" id="KW-0067">ATP-binding</keyword>
<comment type="caution">
    <text evidence="4">The sequence shown here is derived from an EMBL/GenBank/DDBJ whole genome shotgun (WGS) entry which is preliminary data.</text>
</comment>
<keyword evidence="3" id="KW-0175">Coiled coil</keyword>
<keyword evidence="1" id="KW-0547">Nucleotide-binding</keyword>
<evidence type="ECO:0000256" key="1">
    <source>
        <dbReference type="ARBA" id="ARBA00022741"/>
    </source>
</evidence>
<dbReference type="GO" id="GO:0030687">
    <property type="term" value="C:preribosome, large subunit precursor"/>
    <property type="evidence" value="ECO:0007669"/>
    <property type="project" value="TreeGrafter"/>
</dbReference>
<dbReference type="GO" id="GO:0005524">
    <property type="term" value="F:ATP binding"/>
    <property type="evidence" value="ECO:0007669"/>
    <property type="project" value="UniProtKB-KW"/>
</dbReference>
<evidence type="ECO:0000313" key="4">
    <source>
        <dbReference type="EMBL" id="VVB16034.1"/>
    </source>
</evidence>
<dbReference type="GO" id="GO:0000055">
    <property type="term" value="P:ribosomal large subunit export from nucleus"/>
    <property type="evidence" value="ECO:0007669"/>
    <property type="project" value="TreeGrafter"/>
</dbReference>
<dbReference type="AlphaFoldDB" id="A0A565CR82"/>
<dbReference type="OrthoDB" id="1362760at2759"/>
<feature type="coiled-coil region" evidence="3">
    <location>
        <begin position="533"/>
        <end position="593"/>
    </location>
</feature>
<accession>A0A565CR82</accession>
<evidence type="ECO:0000256" key="3">
    <source>
        <dbReference type="SAM" id="Coils"/>
    </source>
</evidence>
<dbReference type="Proteomes" id="UP000489600">
    <property type="component" value="Unassembled WGS sequence"/>
</dbReference>
<reference evidence="4" key="1">
    <citation type="submission" date="2019-07" db="EMBL/GenBank/DDBJ databases">
        <authorList>
            <person name="Dittberner H."/>
        </authorList>
    </citation>
    <scope>NUCLEOTIDE SEQUENCE [LARGE SCALE GENOMIC DNA]</scope>
</reference>
<dbReference type="GO" id="GO:0005634">
    <property type="term" value="C:nucleus"/>
    <property type="evidence" value="ECO:0007669"/>
    <property type="project" value="TreeGrafter"/>
</dbReference>
<sequence length="641" mass="73237">MMSSKLIDIAASNDQSKPYCKPLFESLNSVGVLRLSYQQWFAESNYNQTDVSSFIRFLDSLRVLEKKILYEIVGSPSFSVLIQLYTEVIENHSCFWSGLVSSSDEYLLFSFWSLIKAVKKLHSYFPEEVQVVLEESKNINKITLHGDPEKSLLWAYEGHPSLPVSAELYHKQQEFLQLCSTDDEDYVAAVQLDEIYQTCLGRLKLEKKRLEDRMGSSEIDNIKNKSAVCCVLRPEIVATGFGFNSWVKISLIASSESSSLDVELLDVLQNLLVAQSTEQKDLVDIRELLKPALEYSLSTTRPPQTLVAHQKLLWAIDARASVLGVDTKIAGFVLEMWYWWHSVLWKNSQIGLMSLQSISEIGNCWILSPSMLIQPVKTATVDQILENAFPVKDYPVQSMKLLSASRLLWKSSQPCQEMHGSLLSIARSLFQQMIYTHQKSFEPEIFEAIKSAFHAIEKKQNKMEGIQFLISQIGSSSHQKLKSVTHSYVSPLAIYLYSECSSNEFYPNLGLAWIYLGGLRFHLLNGFDVIDPAMKIICKLLELEEKISSLELKIKVRGECEYLSGLLYTENNEERTAHKLSKLKAEHKRLQRKVTFRSDTKKYQDLRRALDEFAGFITRPISLINSVKVLDWNQVVEQVLD</sequence>